<comment type="caution">
    <text evidence="2">The sequence shown here is derived from an EMBL/GenBank/DDBJ whole genome shotgun (WGS) entry which is preliminary data.</text>
</comment>
<keyword evidence="3" id="KW-1185">Reference proteome</keyword>
<feature type="region of interest" description="Disordered" evidence="1">
    <location>
        <begin position="29"/>
        <end position="57"/>
    </location>
</feature>
<evidence type="ECO:0000256" key="1">
    <source>
        <dbReference type="SAM" id="MobiDB-lite"/>
    </source>
</evidence>
<dbReference type="Proteomes" id="UP000608522">
    <property type="component" value="Unassembled WGS sequence"/>
</dbReference>
<evidence type="ECO:0000313" key="2">
    <source>
        <dbReference type="EMBL" id="GHI81409.1"/>
    </source>
</evidence>
<name>A0ABQ3TLW2_9ACTN</name>
<proteinExistence type="predicted"/>
<protein>
    <submittedName>
        <fullName evidence="2">Uncharacterized protein</fullName>
    </submittedName>
</protein>
<reference evidence="3" key="1">
    <citation type="submission" date="2023-07" db="EMBL/GenBank/DDBJ databases">
        <title>Whole genome shotgun sequence of Streptomyces spororaveus NBRC 15456.</title>
        <authorList>
            <person name="Komaki H."/>
            <person name="Tamura T."/>
        </authorList>
    </citation>
    <scope>NUCLEOTIDE SEQUENCE [LARGE SCALE GENOMIC DNA]</scope>
    <source>
        <strain evidence="3">NBRC 15456</strain>
    </source>
</reference>
<feature type="region of interest" description="Disordered" evidence="1">
    <location>
        <begin position="1"/>
        <end position="20"/>
    </location>
</feature>
<organism evidence="2 3">
    <name type="scientific">Streptomyces spororaveus</name>
    <dbReference type="NCBI Taxonomy" id="284039"/>
    <lineage>
        <taxon>Bacteria</taxon>
        <taxon>Bacillati</taxon>
        <taxon>Actinomycetota</taxon>
        <taxon>Actinomycetes</taxon>
        <taxon>Kitasatosporales</taxon>
        <taxon>Streptomycetaceae</taxon>
        <taxon>Streptomyces</taxon>
    </lineage>
</organism>
<accession>A0ABQ3TLW2</accession>
<sequence length="57" mass="5869">MSSADALPEPLPTGLPDVHLAPVAPGLAHAERHAGILKRRSGPGRPASPPRRTATDT</sequence>
<dbReference type="EMBL" id="BNED01000005">
    <property type="protein sequence ID" value="GHI81409.1"/>
    <property type="molecule type" value="Genomic_DNA"/>
</dbReference>
<gene>
    <name evidence="2" type="ORF">Sspor_69700</name>
</gene>
<evidence type="ECO:0000313" key="3">
    <source>
        <dbReference type="Proteomes" id="UP000608522"/>
    </source>
</evidence>